<feature type="compositionally biased region" description="Basic residues" evidence="2">
    <location>
        <begin position="1982"/>
        <end position="1998"/>
    </location>
</feature>
<feature type="coiled-coil region" evidence="1">
    <location>
        <begin position="1602"/>
        <end position="1629"/>
    </location>
</feature>
<reference evidence="5 6" key="1">
    <citation type="submission" date="2019-03" db="EMBL/GenBank/DDBJ databases">
        <title>Genomic Encyclopedia of Type Strains, Phase IV (KMG-IV): sequencing the most valuable type-strain genomes for metagenomic binning, comparative biology and taxonomic classification.</title>
        <authorList>
            <person name="Goeker M."/>
        </authorList>
    </citation>
    <scope>NUCLEOTIDE SEQUENCE [LARGE SCALE GENOMIC DNA]</scope>
    <source>
        <strain evidence="5 6">DSM 16998</strain>
    </source>
</reference>
<evidence type="ECO:0000313" key="5">
    <source>
        <dbReference type="EMBL" id="TDP64201.1"/>
    </source>
</evidence>
<dbReference type="PANTHER" id="PTHR37946:SF1">
    <property type="entry name" value="SLL1969 PROTEIN"/>
    <property type="match status" value="1"/>
</dbReference>
<evidence type="ECO:0000256" key="1">
    <source>
        <dbReference type="SAM" id="Coils"/>
    </source>
</evidence>
<feature type="domain" description="DUF7379" evidence="4">
    <location>
        <begin position="223"/>
        <end position="303"/>
    </location>
</feature>
<evidence type="ECO:0000313" key="6">
    <source>
        <dbReference type="Proteomes" id="UP000295361"/>
    </source>
</evidence>
<dbReference type="SUPFAM" id="SSF53474">
    <property type="entry name" value="alpha/beta-Hydrolases"/>
    <property type="match status" value="1"/>
</dbReference>
<evidence type="ECO:0000259" key="4">
    <source>
        <dbReference type="Pfam" id="PF24096"/>
    </source>
</evidence>
<feature type="region of interest" description="Disordered" evidence="2">
    <location>
        <begin position="1958"/>
        <end position="1998"/>
    </location>
</feature>
<sequence length="1998" mass="215277">MAAGKADSTVQVKLIGRADKPRLPTLLLPTARSGQAQEDPFLPAGYLQPRLTLDVGAAARSGGEGAAEQQHGLAADEVLVLELADGSSLITSAQRLRASLEQTRPTLLGTDGMVLLEQLRAQGAAPGRGLGEAVGGLISKVFSVGVGQLPDAIIGEAVARLGGKAGLGVSWAGTKALMWAIEKRLEQEPGLYHWASGAGSAADFEAPKFNAALQADPALYPMLVFVHGTASSTLGSFGDLRSGDRDLWTALERQFSGGIYAFEHRTLSESPIDNAIQLVKALPVGANICLVSHSRGGLVADLLCLGDFDALIEGYVFPFEGTGDADAAEAQRVLKELEIAHAEHRARLRELAALLRERKPVVRRYVRAASPANGTKLASGNFDVFLSGLLTLIGQVPFFFGSPLYSAFKRVVIEIARNRTNPHLVPGIEAMLPDSPMAQLLRDAPVRAGTQMAVIAGDIQGGHMLRRLGVLLTDFLLFDSEDNDLVVNTSAMLAGIAPRVGSKVLFDRGSDVSHFRYFTNTDTRAALRDWLVAPDPLALGAFRALPAPADFAQALAESASRDALSAKLPVVVVLPGVMGSHLAVAAKDRVWFDPLDIAAGGLSKIAWGQGGVEASELFAMFYGNLCKHLAGSHRVEAFPYDWRQPLDVLAERLGQFLDRLMKETDKPIRLLAHSMGGLVVRATIHKRRAVMDALMQREGARIVMLGTPNQGAHSMVENLIGKGDTLRTLVRLDVEHDMQEVLDIVAGFRGALSLLPKPGFKDIFQGQPEGGGIYAFQTAETWTGFSAKVGDLWFGDGRVGRPDQATLDAAAWLWRQDDAANAGNAEHGDAARPRLPADYEAKSCYVFGVARNTPCGVREQGGRLKMVGTTRGDGTVTWESGRIGGIGSFYYMPAEHGDLPATKEYFPAIAELLASGATAKLSVTPPAVRAIEQPEPVGYDAGPPVADDPDALERGLMGGSLRNRVPPRPRRRLEVSVKAMDLRFLSEPILVGTYEQDPIAGPQGLIDRELLAGDLSERHTLGLYAGPRGTATVVLRVPSEVERRRGMLSGAVVTGLGQYEGALSLADLTESVRTGALRYLLQVIDVLGKAEREVSLASLLLGYNSSANLSVDASVEALVRGVMEANAKFYETTRLNIRIARLSIVELYLDTAISAAYALRHLTPRLSAQASKQGTLLICRSELDQGEGVRQRLFDSRSSSYWPRLIVTDADRTEETCPPDCQLPGAVASAPTLIADRLRFLYVGQRARAESVVQQRQPGLIEKLVRQQIHDKTWNPDFGRMLFQLMVPHDFKDAARQFDRVVLVVDAATANLPWELMLADDPSRADDDKRPLALRTALVRQLSSLRFRRHVRQSMERTALVIGNPSVQGFAAAFGSVGNALSVERDPPDLAGAQAEAEAVVSVLGSMGYTVERVIGSHNSASEVLAALYRRPWRILHISAHGIFNLRHGDGRARSGVVLSDGLLITAAEIAAMELVPELVFLNCCHLGQVDMGRDGNKLAASVARELIDVGVRCVVVAGWAVDDDLARLFGQTLYAQLLLRRRSFGDAVFQARQATWEANRDDITWGAFQAYGDPGWLAEPRADGGDGSGRGGLYVSPEEVLDELARVRADLSRQRERLTEREIRARADAVEACLTLRCPPGWRGLPQLQSALGATWRDLGQWEKARDAYVAAIQADDRIGQVPIRDIEQLAKVEAYLGEQRAEAELSGGPHSPAGESGMQLLDLALRRLKGLDALVSASINEPSEAEVIATIARAALRGGVYKRKASVAARRILLGGLSPVQQDQARDAMARALDDGVAAYASAEGHPGAGRFSPYLALNRLALDALTDWPSPGDKDASIALAQQCQQRAVQGFARNPNLWDAVMQADALLIERLLDGSLGLPGEAGHARFDELARAYDAVLSNISVKAIQIDAMVTQMELLSRLCDAMSVTQQGNATLSLMADRLLALLQRLQPGHAPRDDRPVRAVAEQPATAATAVRKPVRRPAAKTPAAKRRR</sequence>
<feature type="coiled-coil region" evidence="1">
    <location>
        <begin position="327"/>
        <end position="354"/>
    </location>
</feature>
<evidence type="ECO:0000256" key="2">
    <source>
        <dbReference type="SAM" id="MobiDB-lite"/>
    </source>
</evidence>
<keyword evidence="1" id="KW-0175">Coiled coil</keyword>
<dbReference type="Gene3D" id="3.40.50.1820">
    <property type="entry name" value="alpha/beta hydrolase"/>
    <property type="match status" value="1"/>
</dbReference>
<dbReference type="GO" id="GO:0008374">
    <property type="term" value="F:O-acyltransferase activity"/>
    <property type="evidence" value="ECO:0007669"/>
    <property type="project" value="InterPro"/>
</dbReference>
<dbReference type="Pfam" id="PF02450">
    <property type="entry name" value="LCAT"/>
    <property type="match status" value="1"/>
</dbReference>
<dbReference type="Pfam" id="PF12770">
    <property type="entry name" value="CHAT"/>
    <property type="match status" value="1"/>
</dbReference>
<keyword evidence="5" id="KW-0808">Transferase</keyword>
<feature type="domain" description="CHAT" evidence="3">
    <location>
        <begin position="1279"/>
        <end position="1574"/>
    </location>
</feature>
<dbReference type="GO" id="GO:0006629">
    <property type="term" value="P:lipid metabolic process"/>
    <property type="evidence" value="ECO:0007669"/>
    <property type="project" value="InterPro"/>
</dbReference>
<keyword evidence="5" id="KW-0012">Acyltransferase</keyword>
<dbReference type="RefSeq" id="WP_133702025.1">
    <property type="nucleotide sequence ID" value="NZ_SNXS01000004.1"/>
</dbReference>
<feature type="compositionally biased region" description="Low complexity" evidence="2">
    <location>
        <begin position="1967"/>
        <end position="1981"/>
    </location>
</feature>
<accession>A0A4R6QNY4</accession>
<protein>
    <submittedName>
        <fullName evidence="5">Lecithin:cholesterol acyltransferase</fullName>
    </submittedName>
</protein>
<dbReference type="PANTHER" id="PTHR37946">
    <property type="entry name" value="SLL1969 PROTEIN"/>
    <property type="match status" value="1"/>
</dbReference>
<dbReference type="InterPro" id="IPR024983">
    <property type="entry name" value="CHAT_dom"/>
</dbReference>
<dbReference type="Proteomes" id="UP000295361">
    <property type="component" value="Unassembled WGS sequence"/>
</dbReference>
<gene>
    <name evidence="5" type="ORF">DES47_104490</name>
</gene>
<dbReference type="Pfam" id="PF24096">
    <property type="entry name" value="DUF7379"/>
    <property type="match status" value="1"/>
</dbReference>
<dbReference type="EMBL" id="SNXS01000004">
    <property type="protein sequence ID" value="TDP64201.1"/>
    <property type="molecule type" value="Genomic_DNA"/>
</dbReference>
<organism evidence="5 6">
    <name type="scientific">Roseateles toxinivorans</name>
    <dbReference type="NCBI Taxonomy" id="270368"/>
    <lineage>
        <taxon>Bacteria</taxon>
        <taxon>Pseudomonadati</taxon>
        <taxon>Pseudomonadota</taxon>
        <taxon>Betaproteobacteria</taxon>
        <taxon>Burkholderiales</taxon>
        <taxon>Sphaerotilaceae</taxon>
        <taxon>Roseateles</taxon>
    </lineage>
</organism>
<dbReference type="InterPro" id="IPR029058">
    <property type="entry name" value="AB_hydrolase_fold"/>
</dbReference>
<dbReference type="InterPro" id="IPR055803">
    <property type="entry name" value="DUF7379"/>
</dbReference>
<dbReference type="InterPro" id="IPR003386">
    <property type="entry name" value="LACT/PDAT_acylTrfase"/>
</dbReference>
<dbReference type="OrthoDB" id="869379at2"/>
<name>A0A4R6QNY4_9BURK</name>
<dbReference type="InParanoid" id="A0A4R6QNY4"/>
<proteinExistence type="predicted"/>
<comment type="caution">
    <text evidence="5">The sequence shown here is derived from an EMBL/GenBank/DDBJ whole genome shotgun (WGS) entry which is preliminary data.</text>
</comment>
<evidence type="ECO:0000259" key="3">
    <source>
        <dbReference type="Pfam" id="PF12770"/>
    </source>
</evidence>
<keyword evidence="6" id="KW-1185">Reference proteome</keyword>